<keyword evidence="1" id="KW-1133">Transmembrane helix</keyword>
<evidence type="ECO:0000256" key="1">
    <source>
        <dbReference type="SAM" id="Phobius"/>
    </source>
</evidence>
<proteinExistence type="predicted"/>
<dbReference type="PANTHER" id="PTHR15907">
    <property type="entry name" value="DUF614 FAMILY PROTEIN-RELATED"/>
    <property type="match status" value="1"/>
</dbReference>
<name>A0A8T1W0Q1_9STRA</name>
<feature type="transmembrane region" description="Helical" evidence="1">
    <location>
        <begin position="141"/>
        <end position="161"/>
    </location>
</feature>
<protein>
    <recommendedName>
        <fullName evidence="4">PLAC8 family protein</fullName>
    </recommendedName>
</protein>
<feature type="transmembrane region" description="Helical" evidence="1">
    <location>
        <begin position="92"/>
        <end position="114"/>
    </location>
</feature>
<dbReference type="AlphaFoldDB" id="A0A8T1W0Q1"/>
<dbReference type="Proteomes" id="UP000693981">
    <property type="component" value="Unassembled WGS sequence"/>
</dbReference>
<dbReference type="NCBIfam" id="TIGR01571">
    <property type="entry name" value="A_thal_Cys_rich"/>
    <property type="match status" value="1"/>
</dbReference>
<gene>
    <name evidence="2" type="ORF">PHYBOEH_008893</name>
</gene>
<evidence type="ECO:0008006" key="4">
    <source>
        <dbReference type="Google" id="ProtNLM"/>
    </source>
</evidence>
<comment type="caution">
    <text evidence="2">The sequence shown here is derived from an EMBL/GenBank/DDBJ whole genome shotgun (WGS) entry which is preliminary data.</text>
</comment>
<keyword evidence="3" id="KW-1185">Reference proteome</keyword>
<organism evidence="2 3">
    <name type="scientific">Phytophthora boehmeriae</name>
    <dbReference type="NCBI Taxonomy" id="109152"/>
    <lineage>
        <taxon>Eukaryota</taxon>
        <taxon>Sar</taxon>
        <taxon>Stramenopiles</taxon>
        <taxon>Oomycota</taxon>
        <taxon>Peronosporomycetes</taxon>
        <taxon>Peronosporales</taxon>
        <taxon>Peronosporaceae</taxon>
        <taxon>Phytophthora</taxon>
    </lineage>
</organism>
<dbReference type="OrthoDB" id="1045822at2759"/>
<sequence>MQTPTEASYALTILTPQASTVVHGGDNLKEVKLNDDLQTTHVDDNSTGSGWDASFFDCFSSLVPNCCMSTICPCVSIAQIRARLGKPFQDSLLVYGANIFGLVICIVLFISFSVTDDMVTQRSASDGEVHTVKRSTGGRQVLFLCGTTFFFLFYAASVCLLRMRVRKQYEIEGHCGEDCVVSMFCAPCTVAQMASQTQSYTPGSCNVMPPFGVDMLPAYTTDPHTPLPVAFI</sequence>
<evidence type="ECO:0000313" key="3">
    <source>
        <dbReference type="Proteomes" id="UP000693981"/>
    </source>
</evidence>
<keyword evidence="1" id="KW-0472">Membrane</keyword>
<accession>A0A8T1W0Q1</accession>
<evidence type="ECO:0000313" key="2">
    <source>
        <dbReference type="EMBL" id="KAG7385780.1"/>
    </source>
</evidence>
<dbReference type="Pfam" id="PF04749">
    <property type="entry name" value="PLAC8"/>
    <property type="match status" value="1"/>
</dbReference>
<reference evidence="2" key="1">
    <citation type="submission" date="2021-02" db="EMBL/GenBank/DDBJ databases">
        <authorList>
            <person name="Palmer J.M."/>
        </authorList>
    </citation>
    <scope>NUCLEOTIDE SEQUENCE</scope>
    <source>
        <strain evidence="2">SCRP23</strain>
    </source>
</reference>
<dbReference type="EMBL" id="JAGDFL010000536">
    <property type="protein sequence ID" value="KAG7385780.1"/>
    <property type="molecule type" value="Genomic_DNA"/>
</dbReference>
<keyword evidence="1" id="KW-0812">Transmembrane</keyword>
<dbReference type="InterPro" id="IPR006461">
    <property type="entry name" value="PLAC_motif_containing"/>
</dbReference>